<proteinExistence type="predicted"/>
<keyword evidence="1" id="KW-1133">Transmembrane helix</keyword>
<keyword evidence="1" id="KW-0472">Membrane</keyword>
<evidence type="ECO:0000256" key="1">
    <source>
        <dbReference type="SAM" id="Phobius"/>
    </source>
</evidence>
<name>A0AB34K9Q0_PRYPA</name>
<reference evidence="2 3" key="1">
    <citation type="journal article" date="2024" name="Science">
        <title>Giant polyketide synthase enzymes in the biosynthesis of giant marine polyether toxins.</title>
        <authorList>
            <person name="Fallon T.R."/>
            <person name="Shende V.V."/>
            <person name="Wierzbicki I.H."/>
            <person name="Pendleton A.L."/>
            <person name="Watervoot N.F."/>
            <person name="Auber R.P."/>
            <person name="Gonzalez D.J."/>
            <person name="Wisecaver J.H."/>
            <person name="Moore B.S."/>
        </authorList>
    </citation>
    <scope>NUCLEOTIDE SEQUENCE [LARGE SCALE GENOMIC DNA]</scope>
    <source>
        <strain evidence="2 3">12B1</strain>
    </source>
</reference>
<accession>A0AB34K9Q0</accession>
<feature type="transmembrane region" description="Helical" evidence="1">
    <location>
        <begin position="125"/>
        <end position="146"/>
    </location>
</feature>
<evidence type="ECO:0000313" key="2">
    <source>
        <dbReference type="EMBL" id="KAL1529907.1"/>
    </source>
</evidence>
<dbReference type="Proteomes" id="UP001515480">
    <property type="component" value="Unassembled WGS sequence"/>
</dbReference>
<evidence type="ECO:0008006" key="4">
    <source>
        <dbReference type="Google" id="ProtNLM"/>
    </source>
</evidence>
<keyword evidence="1" id="KW-0812">Transmembrane</keyword>
<sequence length="241" mass="26030">MPLPTLTNTNHFASLRALGTRDHIIWALLATAAVGAVLGALVAIFTNDALYEISTVPAFATAYGVILIVLGSLMVWRKLWDRHEAMAKRALVLGFSVLVMCSGAACFLLEKDWFMHVPYLLKVPLYMLLGVSLSFTVSCSLVDIASGCIDRVSDEYSRVFAWSPHQVFLILAGAVVMGAAVGFMFGVVDVEDDFSRIQGESATLVGICSVFGGITGAANVLLEHHSNRSRMDERSQLNSAT</sequence>
<feature type="transmembrane region" description="Helical" evidence="1">
    <location>
        <begin position="24"/>
        <end position="46"/>
    </location>
</feature>
<comment type="caution">
    <text evidence="2">The sequence shown here is derived from an EMBL/GenBank/DDBJ whole genome shotgun (WGS) entry which is preliminary data.</text>
</comment>
<dbReference type="EMBL" id="JBGBPQ010000001">
    <property type="protein sequence ID" value="KAL1529907.1"/>
    <property type="molecule type" value="Genomic_DNA"/>
</dbReference>
<protein>
    <recommendedName>
        <fullName evidence="4">H(+)-exporting diphosphatase</fullName>
    </recommendedName>
</protein>
<gene>
    <name evidence="2" type="ORF">AB1Y20_000835</name>
</gene>
<organism evidence="2 3">
    <name type="scientific">Prymnesium parvum</name>
    <name type="common">Toxic golden alga</name>
    <dbReference type="NCBI Taxonomy" id="97485"/>
    <lineage>
        <taxon>Eukaryota</taxon>
        <taxon>Haptista</taxon>
        <taxon>Haptophyta</taxon>
        <taxon>Prymnesiophyceae</taxon>
        <taxon>Prymnesiales</taxon>
        <taxon>Prymnesiaceae</taxon>
        <taxon>Prymnesium</taxon>
    </lineage>
</organism>
<evidence type="ECO:0000313" key="3">
    <source>
        <dbReference type="Proteomes" id="UP001515480"/>
    </source>
</evidence>
<dbReference type="AlphaFoldDB" id="A0AB34K9Q0"/>
<keyword evidence="3" id="KW-1185">Reference proteome</keyword>
<feature type="transmembrane region" description="Helical" evidence="1">
    <location>
        <begin position="167"/>
        <end position="190"/>
    </location>
</feature>
<feature type="transmembrane region" description="Helical" evidence="1">
    <location>
        <begin position="202"/>
        <end position="222"/>
    </location>
</feature>
<feature type="transmembrane region" description="Helical" evidence="1">
    <location>
        <begin position="91"/>
        <end position="110"/>
    </location>
</feature>
<feature type="transmembrane region" description="Helical" evidence="1">
    <location>
        <begin position="58"/>
        <end position="79"/>
    </location>
</feature>